<protein>
    <recommendedName>
        <fullName evidence="3">BTB domain-containing protein</fullName>
    </recommendedName>
</protein>
<dbReference type="GeneID" id="54404767"/>
<organism evidence="1 2">
    <name type="scientific">Dothidotthia symphoricarpi CBS 119687</name>
    <dbReference type="NCBI Taxonomy" id="1392245"/>
    <lineage>
        <taxon>Eukaryota</taxon>
        <taxon>Fungi</taxon>
        <taxon>Dikarya</taxon>
        <taxon>Ascomycota</taxon>
        <taxon>Pezizomycotina</taxon>
        <taxon>Dothideomycetes</taxon>
        <taxon>Pleosporomycetidae</taxon>
        <taxon>Pleosporales</taxon>
        <taxon>Dothidotthiaceae</taxon>
        <taxon>Dothidotthia</taxon>
    </lineage>
</organism>
<evidence type="ECO:0000313" key="1">
    <source>
        <dbReference type="EMBL" id="KAF2124917.1"/>
    </source>
</evidence>
<dbReference type="Proteomes" id="UP000799771">
    <property type="component" value="Unassembled WGS sequence"/>
</dbReference>
<name>A0A6A6A1U4_9PLEO</name>
<accession>A0A6A6A1U4</accession>
<reference evidence="1" key="1">
    <citation type="journal article" date="2020" name="Stud. Mycol.">
        <title>101 Dothideomycetes genomes: a test case for predicting lifestyles and emergence of pathogens.</title>
        <authorList>
            <person name="Haridas S."/>
            <person name="Albert R."/>
            <person name="Binder M."/>
            <person name="Bloem J."/>
            <person name="Labutti K."/>
            <person name="Salamov A."/>
            <person name="Andreopoulos B."/>
            <person name="Baker S."/>
            <person name="Barry K."/>
            <person name="Bills G."/>
            <person name="Bluhm B."/>
            <person name="Cannon C."/>
            <person name="Castanera R."/>
            <person name="Culley D."/>
            <person name="Daum C."/>
            <person name="Ezra D."/>
            <person name="Gonzalez J."/>
            <person name="Henrissat B."/>
            <person name="Kuo A."/>
            <person name="Liang C."/>
            <person name="Lipzen A."/>
            <person name="Lutzoni F."/>
            <person name="Magnuson J."/>
            <person name="Mondo S."/>
            <person name="Nolan M."/>
            <person name="Ohm R."/>
            <person name="Pangilinan J."/>
            <person name="Park H.-J."/>
            <person name="Ramirez L."/>
            <person name="Alfaro M."/>
            <person name="Sun H."/>
            <person name="Tritt A."/>
            <person name="Yoshinaga Y."/>
            <person name="Zwiers L.-H."/>
            <person name="Turgeon B."/>
            <person name="Goodwin S."/>
            <person name="Spatafora J."/>
            <person name="Crous P."/>
            <person name="Grigoriev I."/>
        </authorList>
    </citation>
    <scope>NUCLEOTIDE SEQUENCE</scope>
    <source>
        <strain evidence="1">CBS 119687</strain>
    </source>
</reference>
<proteinExistence type="predicted"/>
<evidence type="ECO:0008006" key="3">
    <source>
        <dbReference type="Google" id="ProtNLM"/>
    </source>
</evidence>
<sequence>MAQSSHERVVIDKNGDTLITLTSRDDSFAIWDPLRDEFSSPKSSGNEWKSKRTLENERVLANKVASEEDESNATTETPEEILETTIVYQVSSKHLETASGKFRSELTGPWSENVKGEDGLFHLTAENWDPDVFKILLNILHLRNRQVPKSTNLDTLTKIAVLVDYYRCWEAVETWTTLWIDILKKKELVPTTYCGELILWMQIAWVFELDEEFEKTTAIAVRQSDTAVIRDMDLPIPPAILDALELRRYQVIDSIMSICHDWIPKFCDEYNCPEDSDSSFACGSVLLGALTRGMHRLGCLSPKPEIPFDGHSFHTISKAVKELPTPEWWSETRSRYSNSHECSLKDTVGPDIDAVVANIRGLNLCDFRDRAKELDQ</sequence>
<dbReference type="RefSeq" id="XP_033519310.1">
    <property type="nucleotide sequence ID" value="XM_033664335.1"/>
</dbReference>
<dbReference type="AlphaFoldDB" id="A0A6A6A1U4"/>
<gene>
    <name evidence="1" type="ORF">P153DRAFT_300543</name>
</gene>
<dbReference type="OrthoDB" id="5326346at2759"/>
<evidence type="ECO:0000313" key="2">
    <source>
        <dbReference type="Proteomes" id="UP000799771"/>
    </source>
</evidence>
<dbReference type="EMBL" id="ML977517">
    <property type="protein sequence ID" value="KAF2124917.1"/>
    <property type="molecule type" value="Genomic_DNA"/>
</dbReference>
<keyword evidence="2" id="KW-1185">Reference proteome</keyword>